<reference evidence="1" key="2">
    <citation type="submission" date="2021-02" db="EMBL/GenBank/DDBJ databases">
        <authorList>
            <person name="Kimball J.A."/>
            <person name="Haas M.W."/>
            <person name="Macchietto M."/>
            <person name="Kono T."/>
            <person name="Duquette J."/>
            <person name="Shao M."/>
        </authorList>
    </citation>
    <scope>NUCLEOTIDE SEQUENCE</scope>
    <source>
        <tissue evidence="1">Fresh leaf tissue</tissue>
    </source>
</reference>
<keyword evidence="2" id="KW-1185">Reference proteome</keyword>
<reference evidence="1" key="1">
    <citation type="journal article" date="2021" name="bioRxiv">
        <title>Whole Genome Assembly and Annotation of Northern Wild Rice, Zizania palustris L., Supports a Whole Genome Duplication in the Zizania Genus.</title>
        <authorList>
            <person name="Haas M."/>
            <person name="Kono T."/>
            <person name="Macchietto M."/>
            <person name="Millas R."/>
            <person name="McGilp L."/>
            <person name="Shao M."/>
            <person name="Duquette J."/>
            <person name="Hirsch C.N."/>
            <person name="Kimball J."/>
        </authorList>
    </citation>
    <scope>NUCLEOTIDE SEQUENCE</scope>
    <source>
        <tissue evidence="1">Fresh leaf tissue</tissue>
    </source>
</reference>
<proteinExistence type="predicted"/>
<gene>
    <name evidence="1" type="ORF">GUJ93_ZPchr0002g23049</name>
</gene>
<comment type="caution">
    <text evidence="1">The sequence shown here is derived from an EMBL/GenBank/DDBJ whole genome shotgun (WGS) entry which is preliminary data.</text>
</comment>
<organism evidence="1 2">
    <name type="scientific">Zizania palustris</name>
    <name type="common">Northern wild rice</name>
    <dbReference type="NCBI Taxonomy" id="103762"/>
    <lineage>
        <taxon>Eukaryota</taxon>
        <taxon>Viridiplantae</taxon>
        <taxon>Streptophyta</taxon>
        <taxon>Embryophyta</taxon>
        <taxon>Tracheophyta</taxon>
        <taxon>Spermatophyta</taxon>
        <taxon>Magnoliopsida</taxon>
        <taxon>Liliopsida</taxon>
        <taxon>Poales</taxon>
        <taxon>Poaceae</taxon>
        <taxon>BOP clade</taxon>
        <taxon>Oryzoideae</taxon>
        <taxon>Oryzeae</taxon>
        <taxon>Zizaniinae</taxon>
        <taxon>Zizania</taxon>
    </lineage>
</organism>
<name>A0A8J5RH78_ZIZPA</name>
<dbReference type="AlphaFoldDB" id="A0A8J5RH78"/>
<evidence type="ECO:0000313" key="1">
    <source>
        <dbReference type="EMBL" id="KAG8059525.1"/>
    </source>
</evidence>
<protein>
    <submittedName>
        <fullName evidence="1">Uncharacterized protein</fullName>
    </submittedName>
</protein>
<accession>A0A8J5RH78</accession>
<dbReference type="Proteomes" id="UP000729402">
    <property type="component" value="Unassembled WGS sequence"/>
</dbReference>
<sequence length="70" mass="7880">MISAHRAAVGWSSPPNPCDELLDADEPILVSIRRGDHRLGLRASVHWKNSRMSAAERRPLLPLVSRKRKT</sequence>
<evidence type="ECO:0000313" key="2">
    <source>
        <dbReference type="Proteomes" id="UP000729402"/>
    </source>
</evidence>
<dbReference type="EMBL" id="JAAALK010000287">
    <property type="protein sequence ID" value="KAG8059525.1"/>
    <property type="molecule type" value="Genomic_DNA"/>
</dbReference>